<feature type="transmembrane region" description="Helical" evidence="7">
    <location>
        <begin position="189"/>
        <end position="210"/>
    </location>
</feature>
<reference evidence="8 9" key="1">
    <citation type="submission" date="2018-04" db="EMBL/GenBank/DDBJ databases">
        <authorList>
            <person name="Zhang X."/>
            <person name="Yuan J."/>
            <person name="Li F."/>
            <person name="Xiang J."/>
        </authorList>
    </citation>
    <scope>NUCLEOTIDE SEQUENCE [LARGE SCALE GENOMIC DNA]</scope>
    <source>
        <tissue evidence="8">Muscle</tissue>
    </source>
</reference>
<feature type="compositionally biased region" description="Pro residues" evidence="6">
    <location>
        <begin position="53"/>
        <end position="62"/>
    </location>
</feature>
<evidence type="ECO:0000256" key="3">
    <source>
        <dbReference type="ARBA" id="ARBA00022840"/>
    </source>
</evidence>
<keyword evidence="1 7" id="KW-0812">Transmembrane</keyword>
<dbReference type="InterPro" id="IPR036640">
    <property type="entry name" value="ABC1_TM_sf"/>
</dbReference>
<feature type="transmembrane region" description="Helical" evidence="7">
    <location>
        <begin position="148"/>
        <end position="169"/>
    </location>
</feature>
<evidence type="ECO:0000256" key="2">
    <source>
        <dbReference type="ARBA" id="ARBA00022741"/>
    </source>
</evidence>
<gene>
    <name evidence="8" type="ORF">C7M84_010707</name>
</gene>
<dbReference type="STRING" id="6689.A0A423T3D5"/>
<name>A0A423T3D5_PENVA</name>
<keyword evidence="5 7" id="KW-0472">Membrane</keyword>
<evidence type="ECO:0000313" key="9">
    <source>
        <dbReference type="Proteomes" id="UP000283509"/>
    </source>
</evidence>
<feature type="transmembrane region" description="Helical" evidence="7">
    <location>
        <begin position="261"/>
        <end position="285"/>
    </location>
</feature>
<dbReference type="Gene3D" id="1.20.1560.10">
    <property type="entry name" value="ABC transporter type 1, transmembrane domain"/>
    <property type="match status" value="1"/>
</dbReference>
<keyword evidence="4 7" id="KW-1133">Transmembrane helix</keyword>
<evidence type="ECO:0000256" key="4">
    <source>
        <dbReference type="ARBA" id="ARBA00022989"/>
    </source>
</evidence>
<accession>A0A423T3D5</accession>
<dbReference type="GO" id="GO:0042626">
    <property type="term" value="F:ATPase-coupled transmembrane transporter activity"/>
    <property type="evidence" value="ECO:0007669"/>
    <property type="project" value="TreeGrafter"/>
</dbReference>
<keyword evidence="9" id="KW-1185">Reference proteome</keyword>
<organism evidence="8 9">
    <name type="scientific">Penaeus vannamei</name>
    <name type="common">Whiteleg shrimp</name>
    <name type="synonym">Litopenaeus vannamei</name>
    <dbReference type="NCBI Taxonomy" id="6689"/>
    <lineage>
        <taxon>Eukaryota</taxon>
        <taxon>Metazoa</taxon>
        <taxon>Ecdysozoa</taxon>
        <taxon>Arthropoda</taxon>
        <taxon>Crustacea</taxon>
        <taxon>Multicrustacea</taxon>
        <taxon>Malacostraca</taxon>
        <taxon>Eumalacostraca</taxon>
        <taxon>Eucarida</taxon>
        <taxon>Decapoda</taxon>
        <taxon>Dendrobranchiata</taxon>
        <taxon>Penaeoidea</taxon>
        <taxon>Penaeidae</taxon>
        <taxon>Penaeus</taxon>
    </lineage>
</organism>
<dbReference type="AlphaFoldDB" id="A0A423T3D5"/>
<dbReference type="GO" id="GO:0016020">
    <property type="term" value="C:membrane"/>
    <property type="evidence" value="ECO:0007669"/>
    <property type="project" value="InterPro"/>
</dbReference>
<evidence type="ECO:0000313" key="8">
    <source>
        <dbReference type="EMBL" id="ROT71006.1"/>
    </source>
</evidence>
<comment type="caution">
    <text evidence="8">The sequence shown here is derived from an EMBL/GenBank/DDBJ whole genome shotgun (WGS) entry which is preliminary data.</text>
</comment>
<feature type="transmembrane region" description="Helical" evidence="7">
    <location>
        <begin position="292"/>
        <end position="312"/>
    </location>
</feature>
<feature type="compositionally biased region" description="Basic and acidic residues" evidence="6">
    <location>
        <begin position="493"/>
        <end position="504"/>
    </location>
</feature>
<feature type="region of interest" description="Disordered" evidence="6">
    <location>
        <begin position="38"/>
        <end position="66"/>
    </location>
</feature>
<feature type="transmembrane region" description="Helical" evidence="7">
    <location>
        <begin position="222"/>
        <end position="241"/>
    </location>
</feature>
<dbReference type="InterPro" id="IPR050173">
    <property type="entry name" value="ABC_transporter_C-like"/>
</dbReference>
<keyword evidence="2" id="KW-0547">Nucleotide-binding</keyword>
<dbReference type="PANTHER" id="PTHR24223">
    <property type="entry name" value="ATP-BINDING CASSETTE SUB-FAMILY C"/>
    <property type="match status" value="1"/>
</dbReference>
<feature type="region of interest" description="Disordered" evidence="6">
    <location>
        <begin position="488"/>
        <end position="512"/>
    </location>
</feature>
<evidence type="ECO:0000256" key="7">
    <source>
        <dbReference type="SAM" id="Phobius"/>
    </source>
</evidence>
<evidence type="ECO:0000256" key="1">
    <source>
        <dbReference type="ARBA" id="ARBA00022692"/>
    </source>
</evidence>
<dbReference type="GO" id="GO:0005524">
    <property type="term" value="F:ATP binding"/>
    <property type="evidence" value="ECO:0007669"/>
    <property type="project" value="UniProtKB-KW"/>
</dbReference>
<keyword evidence="3 8" id="KW-0067">ATP-binding</keyword>
<evidence type="ECO:0000256" key="6">
    <source>
        <dbReference type="SAM" id="MobiDB-lite"/>
    </source>
</evidence>
<protein>
    <submittedName>
        <fullName evidence="8">Putative ATP-binding cassette sub-family C member 9</fullName>
    </submittedName>
</protein>
<sequence length="690" mass="75451">MKNSFCWRPRIPGVFRLVFEGNFRRLRACNCPARSAAPPSCGAGRASLHRALSPPPRGPPLAPRRRRPRCSLLRLGAMAGAREVTLTEVTTEVAFNEFLSSVYRGLTRPPPSARDQVNLTGVMARLTARTPAPPTPLLSPDLPDTSDLLGAALGGATLLLLLLVLLYRGCCARVAAPAPATPTLLPAHVVRTLIVLALVLVQLGACGEAAVRHWRSPRPHVLLTPAPVLTLASTLVTAAYYHALETWAAHGYVSVSTSVWAWQSGLGMLRIWQVVVGGVSPWLVYPCLSAAAVLLAALLLVLDVATLVAWVYRLHHCEVLEITPGVGAGGGAGVTYKHPLVSLPARATFVWFLELLRLGWRRPLEFSDLGKLPREEESRLRCQTKDAKRAPSLWRVFVRTYWRQMAAGGAFKVLGDAVNCVAPLAIALIVTYVTDVQAGTLVRSGVVVDKSTFSQASTHLVAMEGIHVKAALQAMVYHKSLRLSATTQEEQEACPRRGSQDKGQDGSQGARGGVDAGGVINLSSEDADSIMTFFMHCHYIWAIPLKDRRDPGAPVVGSSAPRPWWQPVAGILFLTPLQFGPLQEIAAVNKNFLVRLLLYVADSKRLQKEKHFSFCDLGTICIDGIFFGKRDAFAPRERTSGCARRHELVTGIKLVKLHAWEDVFIRRVTSTRERELHLLYRDSILPRPHE</sequence>
<reference evidence="8 9" key="2">
    <citation type="submission" date="2019-01" db="EMBL/GenBank/DDBJ databases">
        <title>The decoding of complex shrimp genome reveals the adaptation for benthos swimmer, frequently molting mechanism and breeding impact on genome.</title>
        <authorList>
            <person name="Sun Y."/>
            <person name="Gao Y."/>
            <person name="Yu Y."/>
        </authorList>
    </citation>
    <scope>NUCLEOTIDE SEQUENCE [LARGE SCALE GENOMIC DNA]</scope>
    <source>
        <tissue evidence="8">Muscle</tissue>
    </source>
</reference>
<dbReference type="Proteomes" id="UP000283509">
    <property type="component" value="Unassembled WGS sequence"/>
</dbReference>
<dbReference type="EMBL" id="QCYY01002360">
    <property type="protein sequence ID" value="ROT71006.1"/>
    <property type="molecule type" value="Genomic_DNA"/>
</dbReference>
<dbReference type="SUPFAM" id="SSF90123">
    <property type="entry name" value="ABC transporter transmembrane region"/>
    <property type="match status" value="1"/>
</dbReference>
<evidence type="ECO:0000256" key="5">
    <source>
        <dbReference type="ARBA" id="ARBA00023136"/>
    </source>
</evidence>
<proteinExistence type="predicted"/>
<dbReference type="PANTHER" id="PTHR24223:SF461">
    <property type="entry name" value="ATP-BINDING CASSETTE SUB-FAMILY C MEMBER SUR"/>
    <property type="match status" value="1"/>
</dbReference>